<evidence type="ECO:0000313" key="3">
    <source>
        <dbReference type="Proteomes" id="UP001501725"/>
    </source>
</evidence>
<dbReference type="Proteomes" id="UP001501725">
    <property type="component" value="Unassembled WGS sequence"/>
</dbReference>
<dbReference type="EMBL" id="BAABGY010000007">
    <property type="protein sequence ID" value="GAA4331520.1"/>
    <property type="molecule type" value="Genomic_DNA"/>
</dbReference>
<sequence>MNQLLTINEAAATLRVGHQAVRAAIKKGDLIAALIGGDWRISVEHLNEYLAGRSNKPKRAIYSVRPTLGKAGSIY</sequence>
<dbReference type="InterPro" id="IPR041657">
    <property type="entry name" value="HTH_17"/>
</dbReference>
<protein>
    <recommendedName>
        <fullName evidence="1">Helix-turn-helix domain-containing protein</fullName>
    </recommendedName>
</protein>
<evidence type="ECO:0000259" key="1">
    <source>
        <dbReference type="Pfam" id="PF12728"/>
    </source>
</evidence>
<feature type="domain" description="Helix-turn-helix" evidence="1">
    <location>
        <begin position="4"/>
        <end position="53"/>
    </location>
</feature>
<evidence type="ECO:0000313" key="2">
    <source>
        <dbReference type="EMBL" id="GAA4331520.1"/>
    </source>
</evidence>
<accession>A0ABP8GXS1</accession>
<dbReference type="InterPro" id="IPR010093">
    <property type="entry name" value="SinI_DNA-bd"/>
</dbReference>
<keyword evidence="3" id="KW-1185">Reference proteome</keyword>
<reference evidence="3" key="1">
    <citation type="journal article" date="2019" name="Int. J. Syst. Evol. Microbiol.">
        <title>The Global Catalogue of Microorganisms (GCM) 10K type strain sequencing project: providing services to taxonomists for standard genome sequencing and annotation.</title>
        <authorList>
            <consortium name="The Broad Institute Genomics Platform"/>
            <consortium name="The Broad Institute Genome Sequencing Center for Infectious Disease"/>
            <person name="Wu L."/>
            <person name="Ma J."/>
        </authorList>
    </citation>
    <scope>NUCLEOTIDE SEQUENCE [LARGE SCALE GENOMIC DNA]</scope>
    <source>
        <strain evidence="3">JCM 17919</strain>
    </source>
</reference>
<dbReference type="NCBIfam" id="TIGR01764">
    <property type="entry name" value="excise"/>
    <property type="match status" value="1"/>
</dbReference>
<comment type="caution">
    <text evidence="2">The sequence shown here is derived from an EMBL/GenBank/DDBJ whole genome shotgun (WGS) entry which is preliminary data.</text>
</comment>
<organism evidence="2 3">
    <name type="scientific">Flaviaesturariibacter amylovorans</name>
    <dbReference type="NCBI Taxonomy" id="1084520"/>
    <lineage>
        <taxon>Bacteria</taxon>
        <taxon>Pseudomonadati</taxon>
        <taxon>Bacteroidota</taxon>
        <taxon>Chitinophagia</taxon>
        <taxon>Chitinophagales</taxon>
        <taxon>Chitinophagaceae</taxon>
        <taxon>Flaviaestuariibacter</taxon>
    </lineage>
</organism>
<proteinExistence type="predicted"/>
<name>A0ABP8GXS1_9BACT</name>
<dbReference type="Pfam" id="PF12728">
    <property type="entry name" value="HTH_17"/>
    <property type="match status" value="1"/>
</dbReference>
<dbReference type="RefSeq" id="WP_345255912.1">
    <property type="nucleotide sequence ID" value="NZ_BAABGY010000007.1"/>
</dbReference>
<gene>
    <name evidence="2" type="ORF">GCM10023184_23460</name>
</gene>